<dbReference type="Proteomes" id="UP000652176">
    <property type="component" value="Unassembled WGS sequence"/>
</dbReference>
<evidence type="ECO:0000256" key="3">
    <source>
        <dbReference type="ARBA" id="ARBA00023125"/>
    </source>
</evidence>
<proteinExistence type="inferred from homology"/>
<accession>A0ABR9D5X1</accession>
<dbReference type="InterPro" id="IPR000055">
    <property type="entry name" value="Restrct_endonuc_typeI_TRD"/>
</dbReference>
<keyword evidence="3" id="KW-0238">DNA-binding</keyword>
<keyword evidence="2" id="KW-0680">Restriction system</keyword>
<comment type="similarity">
    <text evidence="1">Belongs to the type-I restriction system S methylase family.</text>
</comment>
<dbReference type="RefSeq" id="WP_192375547.1">
    <property type="nucleotide sequence ID" value="NZ_CAJHIV010000001.1"/>
</dbReference>
<name>A0ABR9D5X1_9GAMM</name>
<evidence type="ECO:0000256" key="2">
    <source>
        <dbReference type="ARBA" id="ARBA00022747"/>
    </source>
</evidence>
<dbReference type="PANTHER" id="PTHR30408">
    <property type="entry name" value="TYPE-1 RESTRICTION ENZYME ECOKI SPECIFICITY PROTEIN"/>
    <property type="match status" value="1"/>
</dbReference>
<dbReference type="SUPFAM" id="SSF116734">
    <property type="entry name" value="DNA methylase specificity domain"/>
    <property type="match status" value="2"/>
</dbReference>
<evidence type="ECO:0000313" key="6">
    <source>
        <dbReference type="Proteomes" id="UP000652176"/>
    </source>
</evidence>
<keyword evidence="6" id="KW-1185">Reference proteome</keyword>
<feature type="domain" description="Type I restriction modification DNA specificity" evidence="4">
    <location>
        <begin position="217"/>
        <end position="366"/>
    </location>
</feature>
<comment type="caution">
    <text evidence="5">The sequence shown here is derived from an EMBL/GenBank/DDBJ whole genome shotgun (WGS) entry which is preliminary data.</text>
</comment>
<dbReference type="Gene3D" id="3.90.220.20">
    <property type="entry name" value="DNA methylase specificity domains"/>
    <property type="match status" value="2"/>
</dbReference>
<evidence type="ECO:0000259" key="4">
    <source>
        <dbReference type="Pfam" id="PF01420"/>
    </source>
</evidence>
<evidence type="ECO:0000256" key="1">
    <source>
        <dbReference type="ARBA" id="ARBA00010923"/>
    </source>
</evidence>
<dbReference type="PANTHER" id="PTHR30408:SF12">
    <property type="entry name" value="TYPE I RESTRICTION ENZYME MJAVIII SPECIFICITY SUBUNIT"/>
    <property type="match status" value="1"/>
</dbReference>
<feature type="domain" description="Type I restriction modification DNA specificity" evidence="4">
    <location>
        <begin position="71"/>
        <end position="185"/>
    </location>
</feature>
<sequence length="404" mass="45162">MPDKINAASWWQTTLGEIAVEQVNNGIFRKNPEYLESDSDGDGMPVVWVEELFKGNQICTEKSRRLKPTSTEIKKYGLRHGDILFCRSSLKLDGIGFSNVYAGEDFQALFECHVIRISPNPNLVFPKFLNHLLRTEQLRNLIKSRSKTSTMTTIDQKGLCAVPIRLPGLADQRRIAAILDQADVLRAKRREALAQLDSLTQSIFVEMFGTPGNNSNGWKCCAVGDVTDCIVPGRDKPKSFTGNIPWVTTDDLAHLDFTYCSTKGFGLSTSEIDEVKARVIPAESVIISCVGNLGIATIAAEEIVINQQLHSFQCHDHVNNIYLMYCLAKQTAYMYAKASSTTLPYMNKSVCNSIPVQLPPVELQREFSSRVLAINVIKEKHRVFLAELDSLFASLQHRAFRGEL</sequence>
<keyword evidence="5" id="KW-0378">Hydrolase</keyword>
<keyword evidence="5" id="KW-0255">Endonuclease</keyword>
<organism evidence="5 6">
    <name type="scientific">Methylomonas albis</name>
    <dbReference type="NCBI Taxonomy" id="1854563"/>
    <lineage>
        <taxon>Bacteria</taxon>
        <taxon>Pseudomonadati</taxon>
        <taxon>Pseudomonadota</taxon>
        <taxon>Gammaproteobacteria</taxon>
        <taxon>Methylococcales</taxon>
        <taxon>Methylococcaceae</taxon>
        <taxon>Methylomonas</taxon>
    </lineage>
</organism>
<dbReference type="InterPro" id="IPR052021">
    <property type="entry name" value="Type-I_RS_S_subunit"/>
</dbReference>
<evidence type="ECO:0000313" key="5">
    <source>
        <dbReference type="EMBL" id="MBD9357262.1"/>
    </source>
</evidence>
<gene>
    <name evidence="5" type="ORF">IE877_15470</name>
</gene>
<protein>
    <submittedName>
        <fullName evidence="5">Restriction endonuclease subunit S</fullName>
    </submittedName>
</protein>
<dbReference type="Pfam" id="PF01420">
    <property type="entry name" value="Methylase_S"/>
    <property type="match status" value="2"/>
</dbReference>
<reference evidence="5 6" key="1">
    <citation type="submission" date="2020-09" db="EMBL/GenBank/DDBJ databases">
        <title>Methylomonas albis sp. nov. and Methylomonas fluvii sp. nov.: Two cold-adapted methanotrophs from the River Elbe and an amended description of Methylovulum psychrotolerans strain Eb1.</title>
        <authorList>
            <person name="Bussmann I.K."/>
            <person name="Klings K.-W."/>
            <person name="Warnstedt J."/>
            <person name="Hoppert M."/>
            <person name="Saborowski A."/>
            <person name="Horn F."/>
            <person name="Liebner S."/>
        </authorList>
    </citation>
    <scope>NUCLEOTIDE SEQUENCE [LARGE SCALE GENOMIC DNA]</scope>
    <source>
        <strain evidence="5 6">EbA</strain>
    </source>
</reference>
<dbReference type="InterPro" id="IPR044946">
    <property type="entry name" value="Restrct_endonuc_typeI_TRD_sf"/>
</dbReference>
<dbReference type="CDD" id="cd17284">
    <property type="entry name" value="RMtype1_S_Cbo7060ORF11580P_TRD2-CR2_like"/>
    <property type="match status" value="1"/>
</dbReference>
<keyword evidence="5" id="KW-0540">Nuclease</keyword>
<dbReference type="EMBL" id="JACXSS010000001">
    <property type="protein sequence ID" value="MBD9357262.1"/>
    <property type="molecule type" value="Genomic_DNA"/>
</dbReference>
<dbReference type="CDD" id="cd17517">
    <property type="entry name" value="RMtype1_S_EcoKI_StySPI-TRD2-CR2_like"/>
    <property type="match status" value="1"/>
</dbReference>
<dbReference type="GO" id="GO:0004519">
    <property type="term" value="F:endonuclease activity"/>
    <property type="evidence" value="ECO:0007669"/>
    <property type="project" value="UniProtKB-KW"/>
</dbReference>